<dbReference type="EC" id="2.7.13.3" evidence="2"/>
<evidence type="ECO:0000256" key="7">
    <source>
        <dbReference type="SAM" id="MobiDB-lite"/>
    </source>
</evidence>
<dbReference type="InterPro" id="IPR036097">
    <property type="entry name" value="HisK_dim/P_sf"/>
</dbReference>
<keyword evidence="3" id="KW-0597">Phosphoprotein</keyword>
<feature type="domain" description="PAS" evidence="9">
    <location>
        <begin position="584"/>
        <end position="620"/>
    </location>
</feature>
<proteinExistence type="predicted"/>
<dbReference type="InterPro" id="IPR001610">
    <property type="entry name" value="PAC"/>
</dbReference>
<evidence type="ECO:0000259" key="9">
    <source>
        <dbReference type="PROSITE" id="PS50112"/>
    </source>
</evidence>
<gene>
    <name evidence="11" type="ordered locus">Halxa_0655</name>
</gene>
<dbReference type="RefSeq" id="WP_013875961.1">
    <property type="nucleotide sequence ID" value="NC_015658.1"/>
</dbReference>
<evidence type="ECO:0000259" key="10">
    <source>
        <dbReference type="PROSITE" id="PS50113"/>
    </source>
</evidence>
<dbReference type="InterPro" id="IPR036890">
    <property type="entry name" value="HATPase_C_sf"/>
</dbReference>
<dbReference type="PROSITE" id="PS50113">
    <property type="entry name" value="PAC"/>
    <property type="match status" value="4"/>
</dbReference>
<dbReference type="AlphaFoldDB" id="F8DDX9"/>
<dbReference type="Pfam" id="PF08448">
    <property type="entry name" value="PAS_4"/>
    <property type="match status" value="3"/>
</dbReference>
<comment type="catalytic activity">
    <reaction evidence="1">
        <text>ATP + protein L-histidine = ADP + protein N-phospho-L-histidine.</text>
        <dbReference type="EC" id="2.7.13.3"/>
    </reaction>
</comment>
<dbReference type="InterPro" id="IPR000700">
    <property type="entry name" value="PAS-assoc_C"/>
</dbReference>
<organism evidence="11 12">
    <name type="scientific">Halopiger xanaduensis (strain DSM 18323 / JCM 14033 / SH-6)</name>
    <dbReference type="NCBI Taxonomy" id="797210"/>
    <lineage>
        <taxon>Archaea</taxon>
        <taxon>Methanobacteriati</taxon>
        <taxon>Methanobacteriota</taxon>
        <taxon>Stenosarchaea group</taxon>
        <taxon>Halobacteria</taxon>
        <taxon>Halobacteriales</taxon>
        <taxon>Natrialbaceae</taxon>
        <taxon>Halopiger</taxon>
    </lineage>
</organism>
<dbReference type="InterPro" id="IPR036388">
    <property type="entry name" value="WH-like_DNA-bd_sf"/>
</dbReference>
<dbReference type="SMART" id="SM00388">
    <property type="entry name" value="HisKA"/>
    <property type="match status" value="1"/>
</dbReference>
<geneLocation type="plasmid" evidence="11 12">
    <name>pHALXA01</name>
</geneLocation>
<reference evidence="12" key="1">
    <citation type="journal article" date="2012" name="Stand. Genomic Sci.">
        <title>Complete genome sequence of Halopiger xanaduensis type strain (SH-6(T)).</title>
        <authorList>
            <person name="Anderson I."/>
            <person name="Tindall B.J."/>
            <person name="Rohde M."/>
            <person name="Lucas S."/>
            <person name="Han J."/>
            <person name="Lapidus A."/>
            <person name="Cheng J.F."/>
            <person name="Goodwin L."/>
            <person name="Pitluck S."/>
            <person name="Peters L."/>
            <person name="Pati A."/>
            <person name="Mikhailova N."/>
            <person name="Pagani I."/>
            <person name="Teshima H."/>
            <person name="Han C."/>
            <person name="Tapia R."/>
            <person name="Land M."/>
            <person name="Woyke T."/>
            <person name="Klenk H.P."/>
            <person name="Kyrpides N."/>
            <person name="Ivanova N."/>
        </authorList>
    </citation>
    <scope>NUCLEOTIDE SEQUENCE [LARGE SCALE GENOMIC DNA]</scope>
    <source>
        <strain evidence="12">DSM 18323 / JCM 14033 / SH-6</strain>
        <plasmid evidence="12">Plasmid pHALXA01</plasmid>
    </source>
</reference>
<dbReference type="GeneID" id="10795502"/>
<dbReference type="SUPFAM" id="SSF55874">
    <property type="entry name" value="ATPase domain of HSP90 chaperone/DNA topoisomerase II/histidine kinase"/>
    <property type="match status" value="1"/>
</dbReference>
<dbReference type="InterPro" id="IPR013655">
    <property type="entry name" value="PAS_fold_3"/>
</dbReference>
<keyword evidence="11" id="KW-0614">Plasmid</keyword>
<evidence type="ECO:0000256" key="6">
    <source>
        <dbReference type="SAM" id="Coils"/>
    </source>
</evidence>
<dbReference type="InterPro" id="IPR036390">
    <property type="entry name" value="WH_DNA-bd_sf"/>
</dbReference>
<feature type="domain" description="Histidine kinase" evidence="8">
    <location>
        <begin position="848"/>
        <end position="1061"/>
    </location>
</feature>
<dbReference type="SUPFAM" id="SSF47384">
    <property type="entry name" value="Homodimeric domain of signal transducing histidine kinase"/>
    <property type="match status" value="1"/>
</dbReference>
<dbReference type="Pfam" id="PF08279">
    <property type="entry name" value="HTH_11"/>
    <property type="match status" value="1"/>
</dbReference>
<feature type="domain" description="PAC" evidence="10">
    <location>
        <begin position="661"/>
        <end position="716"/>
    </location>
</feature>
<dbReference type="CDD" id="cd00130">
    <property type="entry name" value="PAS"/>
    <property type="match status" value="2"/>
</dbReference>
<evidence type="ECO:0000256" key="5">
    <source>
        <dbReference type="ARBA" id="ARBA00022777"/>
    </source>
</evidence>
<dbReference type="Pfam" id="PF13188">
    <property type="entry name" value="PAS_8"/>
    <property type="match status" value="1"/>
</dbReference>
<dbReference type="SUPFAM" id="SSF46785">
    <property type="entry name" value="Winged helix' DNA-binding domain"/>
    <property type="match status" value="1"/>
</dbReference>
<dbReference type="InterPro" id="IPR052162">
    <property type="entry name" value="Sensor_kinase/Photoreceptor"/>
</dbReference>
<keyword evidence="12" id="KW-1185">Reference proteome</keyword>
<dbReference type="HOGENOM" id="CLU_003252_0_0_2"/>
<keyword evidence="4" id="KW-0808">Transferase</keyword>
<feature type="coiled-coil region" evidence="6">
    <location>
        <begin position="316"/>
        <end position="343"/>
    </location>
</feature>
<keyword evidence="5 11" id="KW-0418">Kinase</keyword>
<dbReference type="EMBL" id="CP002840">
    <property type="protein sequence ID" value="AEH39234.1"/>
    <property type="molecule type" value="Genomic_DNA"/>
</dbReference>
<keyword evidence="6" id="KW-0175">Coiled coil</keyword>
<name>F8DDX9_HALXS</name>
<dbReference type="Gene3D" id="1.10.287.130">
    <property type="match status" value="1"/>
</dbReference>
<dbReference type="KEGG" id="hxa:Halxa_0655"/>
<protein>
    <recommendedName>
        <fullName evidence="2">histidine kinase</fullName>
        <ecNumber evidence="2">2.7.13.3</ecNumber>
    </recommendedName>
</protein>
<dbReference type="PANTHER" id="PTHR43304">
    <property type="entry name" value="PHYTOCHROME-LIKE PROTEIN CPH1"/>
    <property type="match status" value="1"/>
</dbReference>
<feature type="domain" description="PAC" evidence="10">
    <location>
        <begin position="402"/>
        <end position="453"/>
    </location>
</feature>
<evidence type="ECO:0000313" key="12">
    <source>
        <dbReference type="Proteomes" id="UP000006794"/>
    </source>
</evidence>
<dbReference type="CDD" id="cd00082">
    <property type="entry name" value="HisKA"/>
    <property type="match status" value="1"/>
</dbReference>
<dbReference type="PANTHER" id="PTHR43304:SF1">
    <property type="entry name" value="PAC DOMAIN-CONTAINING PROTEIN"/>
    <property type="match status" value="1"/>
</dbReference>
<dbReference type="PROSITE" id="PS50109">
    <property type="entry name" value="HIS_KIN"/>
    <property type="match status" value="1"/>
</dbReference>
<dbReference type="Gene3D" id="1.10.10.10">
    <property type="entry name" value="Winged helix-like DNA-binding domain superfamily/Winged helix DNA-binding domain"/>
    <property type="match status" value="1"/>
</dbReference>
<dbReference type="NCBIfam" id="TIGR00229">
    <property type="entry name" value="sensory_box"/>
    <property type="match status" value="6"/>
</dbReference>
<dbReference type="InterPro" id="IPR004358">
    <property type="entry name" value="Sig_transdc_His_kin-like_C"/>
</dbReference>
<feature type="domain" description="PAS" evidence="9">
    <location>
        <begin position="717"/>
        <end position="788"/>
    </location>
</feature>
<evidence type="ECO:0000259" key="8">
    <source>
        <dbReference type="PROSITE" id="PS50109"/>
    </source>
</evidence>
<dbReference type="SMART" id="SM00387">
    <property type="entry name" value="HATPase_c"/>
    <property type="match status" value="1"/>
</dbReference>
<dbReference type="InterPro" id="IPR003661">
    <property type="entry name" value="HisK_dim/P_dom"/>
</dbReference>
<feature type="compositionally biased region" description="Polar residues" evidence="7">
    <location>
        <begin position="9"/>
        <end position="20"/>
    </location>
</feature>
<dbReference type="InterPro" id="IPR013196">
    <property type="entry name" value="HTH_11"/>
</dbReference>
<dbReference type="FunFam" id="3.30.565.10:FF:000006">
    <property type="entry name" value="Sensor histidine kinase WalK"/>
    <property type="match status" value="1"/>
</dbReference>
<dbReference type="SUPFAM" id="SSF55785">
    <property type="entry name" value="PYP-like sensor domain (PAS domain)"/>
    <property type="match status" value="6"/>
</dbReference>
<dbReference type="Pfam" id="PF02518">
    <property type="entry name" value="HATPase_c"/>
    <property type="match status" value="1"/>
</dbReference>
<dbReference type="InterPro" id="IPR035965">
    <property type="entry name" value="PAS-like_dom_sf"/>
</dbReference>
<dbReference type="PROSITE" id="PS50112">
    <property type="entry name" value="PAS"/>
    <property type="match status" value="2"/>
</dbReference>
<dbReference type="Gene3D" id="3.30.565.10">
    <property type="entry name" value="Histidine kinase-like ATPase, C-terminal domain"/>
    <property type="match status" value="1"/>
</dbReference>
<dbReference type="InterPro" id="IPR003594">
    <property type="entry name" value="HATPase_dom"/>
</dbReference>
<dbReference type="SMART" id="SM00086">
    <property type="entry name" value="PAC"/>
    <property type="match status" value="3"/>
</dbReference>
<feature type="region of interest" description="Disordered" evidence="7">
    <location>
        <begin position="1"/>
        <end position="20"/>
    </location>
</feature>
<dbReference type="SMART" id="SM00091">
    <property type="entry name" value="PAS"/>
    <property type="match status" value="5"/>
</dbReference>
<dbReference type="Gene3D" id="3.30.450.20">
    <property type="entry name" value="PAS domain"/>
    <property type="match status" value="6"/>
</dbReference>
<feature type="domain" description="PAC" evidence="10">
    <location>
        <begin position="531"/>
        <end position="583"/>
    </location>
</feature>
<evidence type="ECO:0000256" key="4">
    <source>
        <dbReference type="ARBA" id="ARBA00022679"/>
    </source>
</evidence>
<dbReference type="InterPro" id="IPR013656">
    <property type="entry name" value="PAS_4"/>
</dbReference>
<evidence type="ECO:0000256" key="3">
    <source>
        <dbReference type="ARBA" id="ARBA00022553"/>
    </source>
</evidence>
<dbReference type="Gene3D" id="2.10.70.100">
    <property type="match status" value="1"/>
</dbReference>
<dbReference type="Pfam" id="PF00512">
    <property type="entry name" value="HisKA"/>
    <property type="match status" value="1"/>
</dbReference>
<dbReference type="GO" id="GO:0000155">
    <property type="term" value="F:phosphorelay sensor kinase activity"/>
    <property type="evidence" value="ECO:0007669"/>
    <property type="project" value="InterPro"/>
</dbReference>
<feature type="domain" description="PAC" evidence="10">
    <location>
        <begin position="280"/>
        <end position="332"/>
    </location>
</feature>
<accession>F8DDX9</accession>
<dbReference type="InterPro" id="IPR000014">
    <property type="entry name" value="PAS"/>
</dbReference>
<dbReference type="OrthoDB" id="157138at2157"/>
<evidence type="ECO:0000256" key="1">
    <source>
        <dbReference type="ARBA" id="ARBA00000085"/>
    </source>
</evidence>
<dbReference type="InterPro" id="IPR005467">
    <property type="entry name" value="His_kinase_dom"/>
</dbReference>
<evidence type="ECO:0000313" key="11">
    <source>
        <dbReference type="EMBL" id="AEH39234.1"/>
    </source>
</evidence>
<dbReference type="Proteomes" id="UP000006794">
    <property type="component" value="Plasmid pHALXA01"/>
</dbReference>
<evidence type="ECO:0000256" key="2">
    <source>
        <dbReference type="ARBA" id="ARBA00012438"/>
    </source>
</evidence>
<sequence>MASDRVTDSETLSAVASTGSVHEPVTTSEIADILGCSRRTVYNNLEELHDRGAVHTKKVGAQARVWWRPANTSNEHPISVSGEEKYRTLFESINQGFCIIEMLFDDTGDPVDFRFLETNPAFEELTGLRDAEGERMHDLEPEHEQYWFDRYGEVVQTGVPVEFEAEAEALDRWYDVYAFPFGDHESQQVAVLFDDITERKQAEAKLQTSKERFRALVTASSDVVYRMSPDWSEMQELEGKEFLADTDEPISDWLDKYIHPDEQPRVTEAIDEAIRTKSTFELEHRVERDDGSTGWTFSRAVPMLDEDGEIEEWIGMASDITERKQHERELERSEQRYRTIAEHVPNGLVTLFDHDLEYTLAAGRGFNRIPVEPDDLEGTKFHEVWPDEIAAELRPVFQAALAGEEHSVELEYAGHEWILHAVPITDERGEVFAGMTMAQDITEQKERERYLRDAKSQLEAATEAGAVGTWEWDVRTDEMVVGPSFARTFGVNPDAAQQGVSLDRFIDAIHEDDRDRVVTEIEAAVETCGEYESEYRVWNADGELRWVVARGRVECDDDGEPLTFPGALTDITERKRAELERRRNEEQLQTLFETLPVGVVVADADGSLIRTNDTTKEIWGGDILDADSVAEYEQYSVRWADSGESVAAEEMTMSRVLDGEEVREPDIFEIAVDDGERRIVRIEGMPVRSPDGDVTRGVITITDITDRREYQRKLAESERRYRTLIENFPEGAVGLFDEDLEYTAVGGQLLDEIGIDPDERVGNTIMDIHSSDWVDEIKPYFHAALEGESNEFDLELYDRHLYAHTLPVRNGDDEIFAGMIVVQNVTERREYQRKLEESNERLEQFAYAASHDLQEPLRMVTSYLQLIEKRYADAFDEDGEEFLEYAVDGAERMREMIDALLEYSRIETRGDPFEPVDLNEILEDVRTDLQVQIAESDADITVEELPHLEGDASQLRQLFQNLLDNAITYSGDDPPLIHVDADRRGNEWVISVEDNGIGIEPDKQERVFTVFDRLHSREEYDGTGIGLALCQRIVERHGGEIWVDSEPGDGATFSFTLPAGSEHDL</sequence>
<dbReference type="Pfam" id="PF08447">
    <property type="entry name" value="PAS_3"/>
    <property type="match status" value="2"/>
</dbReference>
<dbReference type="PRINTS" id="PR00344">
    <property type="entry name" value="BCTRLSENSOR"/>
</dbReference>